<dbReference type="Proteomes" id="UP000747110">
    <property type="component" value="Unassembled WGS sequence"/>
</dbReference>
<dbReference type="AlphaFoldDB" id="A0A8J4G2S4"/>
<dbReference type="Pfam" id="PF05548">
    <property type="entry name" value="Peptidase_M11"/>
    <property type="match status" value="1"/>
</dbReference>
<dbReference type="OrthoDB" id="536811at2759"/>
<accession>A0A8J4G2S4</accession>
<feature type="compositionally biased region" description="Pro residues" evidence="1">
    <location>
        <begin position="534"/>
        <end position="548"/>
    </location>
</feature>
<gene>
    <name evidence="2" type="ORF">Vretifemale_4464</name>
</gene>
<feature type="compositionally biased region" description="Pro residues" evidence="1">
    <location>
        <begin position="500"/>
        <end position="523"/>
    </location>
</feature>
<evidence type="ECO:0000313" key="2">
    <source>
        <dbReference type="EMBL" id="GIL74593.1"/>
    </source>
</evidence>
<dbReference type="EMBL" id="BNCP01000006">
    <property type="protein sequence ID" value="GIL74593.1"/>
    <property type="molecule type" value="Genomic_DNA"/>
</dbReference>
<protein>
    <submittedName>
        <fullName evidence="2">Uncharacterized protein</fullName>
    </submittedName>
</protein>
<feature type="region of interest" description="Disordered" evidence="1">
    <location>
        <begin position="475"/>
        <end position="608"/>
    </location>
</feature>
<keyword evidence="3" id="KW-1185">Reference proteome</keyword>
<reference evidence="2" key="1">
    <citation type="journal article" date="2021" name="Proc. Natl. Acad. Sci. U.S.A.">
        <title>Three genomes in the algal genus Volvox reveal the fate of a haploid sex-determining region after a transition to homothallism.</title>
        <authorList>
            <person name="Yamamoto K."/>
            <person name="Hamaji T."/>
            <person name="Kawai-Toyooka H."/>
            <person name="Matsuzaki R."/>
            <person name="Takahashi F."/>
            <person name="Nishimura Y."/>
            <person name="Kawachi M."/>
            <person name="Noguchi H."/>
            <person name="Minakuchi Y."/>
            <person name="Umen J.G."/>
            <person name="Toyoda A."/>
            <person name="Nozaki H."/>
        </authorList>
    </citation>
    <scope>NUCLEOTIDE SEQUENCE</scope>
    <source>
        <strain evidence="2">NIES-3786</strain>
    </source>
</reference>
<dbReference type="InterPro" id="IPR008752">
    <property type="entry name" value="Peptidase_M11"/>
</dbReference>
<proteinExistence type="predicted"/>
<feature type="compositionally biased region" description="Pro residues" evidence="1">
    <location>
        <begin position="556"/>
        <end position="567"/>
    </location>
</feature>
<sequence>MAYEGAWLRRCSQQARARRSKWRVMLLLLALPLVGNGIAAATVRSTTTRVQGKLVYRAAPTSDIWKLLAAGGVAYKLPGQPLDSIGGEIPSGSIIALDCTSKVGSDGTDCISIDNAEVTRAAAPVKSTDLVLRLLVMVVNLTGSCTKAGASVDQVRQAYTAVSGYTNFLRNCSYDKVTYSTEPGGVTVIETAVQCNQAILMCEEDAVAYGAQVAAAQQYGVNFLASFNRFSYVLPKGISACYWVGLADLPGMNTWYSPTDDGIFNKGTVLQESLHNFGIYHGWRGQIEYADTSTAMGSGNSCPSAPELWRLGWASVLDLLDNSTLSAGVIKGYILPATSLGPTRNMLKIRPDWLGESYTMNLYLALRLRLGGDQDIGDEFNRKISIHYLDKSIDNNFGMRGDPKVTILGTIDARSTMDLGDYKLLVKTGDFDGDGAKMPLWLCRYKAQATECAEATELKGNAVTSNDVITTQAVDYDSYRDAPPSPSRSGRSPPVSRRLPPWPSPRLPPRPPPRPLPRPPPSPFLLHAQSPRMQSPPSPWPPPSPRPPYKLRQSPRPLPYPPNPQPSSPKTSARPPKPRSQPTATSAPLRPKQGRASRSPPLQQKGSV</sequence>
<evidence type="ECO:0000256" key="1">
    <source>
        <dbReference type="SAM" id="MobiDB-lite"/>
    </source>
</evidence>
<dbReference type="PRINTS" id="PR01217">
    <property type="entry name" value="PRICHEXTENSN"/>
</dbReference>
<evidence type="ECO:0000313" key="3">
    <source>
        <dbReference type="Proteomes" id="UP000747110"/>
    </source>
</evidence>
<name>A0A8J4G2S4_9CHLO</name>
<feature type="compositionally biased region" description="Low complexity" evidence="1">
    <location>
        <begin position="487"/>
        <end position="499"/>
    </location>
</feature>
<organism evidence="2 3">
    <name type="scientific">Volvox reticuliferus</name>
    <dbReference type="NCBI Taxonomy" id="1737510"/>
    <lineage>
        <taxon>Eukaryota</taxon>
        <taxon>Viridiplantae</taxon>
        <taxon>Chlorophyta</taxon>
        <taxon>core chlorophytes</taxon>
        <taxon>Chlorophyceae</taxon>
        <taxon>CS clade</taxon>
        <taxon>Chlamydomonadales</taxon>
        <taxon>Volvocaceae</taxon>
        <taxon>Volvox</taxon>
    </lineage>
</organism>
<comment type="caution">
    <text evidence="2">The sequence shown here is derived from an EMBL/GenBank/DDBJ whole genome shotgun (WGS) entry which is preliminary data.</text>
</comment>